<organism evidence="1 2">
    <name type="scientific">Aminobacter niigataensis</name>
    <dbReference type="NCBI Taxonomy" id="83265"/>
    <lineage>
        <taxon>Bacteria</taxon>
        <taxon>Pseudomonadati</taxon>
        <taxon>Pseudomonadota</taxon>
        <taxon>Alphaproteobacteria</taxon>
        <taxon>Hyphomicrobiales</taxon>
        <taxon>Phyllobacteriaceae</taxon>
        <taxon>Aminobacter</taxon>
    </lineage>
</organism>
<dbReference type="EMBL" id="JACHOT010000001">
    <property type="protein sequence ID" value="MBB4649741.1"/>
    <property type="molecule type" value="Genomic_DNA"/>
</dbReference>
<accession>A0ABR6L146</accession>
<keyword evidence="2" id="KW-1185">Reference proteome</keyword>
<dbReference type="RefSeq" id="WP_108608388.1">
    <property type="nucleotide sequence ID" value="NZ_BAAAVZ010000003.1"/>
</dbReference>
<name>A0ABR6L146_9HYPH</name>
<proteinExistence type="predicted"/>
<reference evidence="1 2" key="1">
    <citation type="submission" date="2020-08" db="EMBL/GenBank/DDBJ databases">
        <title>Genomic Encyclopedia of Type Strains, Phase IV (KMG-IV): sequencing the most valuable type-strain genomes for metagenomic binning, comparative biology and taxonomic classification.</title>
        <authorList>
            <person name="Goeker M."/>
        </authorList>
    </citation>
    <scope>NUCLEOTIDE SEQUENCE [LARGE SCALE GENOMIC DNA]</scope>
    <source>
        <strain evidence="1 2">DSM 7050</strain>
    </source>
</reference>
<sequence length="76" mass="8396">MGDQPELTLEELLHDPIILKLMERDGYSADDIRMLARHAVAGTQGWESVSSSASARRKSRLFRPMPSACATLPLCP</sequence>
<evidence type="ECO:0000313" key="2">
    <source>
        <dbReference type="Proteomes" id="UP000539538"/>
    </source>
</evidence>
<dbReference type="Proteomes" id="UP000539538">
    <property type="component" value="Unassembled WGS sequence"/>
</dbReference>
<comment type="caution">
    <text evidence="1">The sequence shown here is derived from an EMBL/GenBank/DDBJ whole genome shotgun (WGS) entry which is preliminary data.</text>
</comment>
<gene>
    <name evidence="1" type="ORF">GGQ99_001463</name>
</gene>
<evidence type="ECO:0000313" key="1">
    <source>
        <dbReference type="EMBL" id="MBB4649741.1"/>
    </source>
</evidence>
<protein>
    <submittedName>
        <fullName evidence="1">Uncharacterized protein</fullName>
    </submittedName>
</protein>